<dbReference type="GO" id="GO:0005524">
    <property type="term" value="F:ATP binding"/>
    <property type="evidence" value="ECO:0007669"/>
    <property type="project" value="UniProtKB-KW"/>
</dbReference>
<dbReference type="PROSITE" id="PS01075">
    <property type="entry name" value="ACETATE_KINASE_1"/>
    <property type="match status" value="1"/>
</dbReference>
<dbReference type="GO" id="GO:0005737">
    <property type="term" value="C:cytoplasm"/>
    <property type="evidence" value="ECO:0007669"/>
    <property type="project" value="UniProtKB-SubCell"/>
</dbReference>
<dbReference type="KEGG" id="sscu:CEP64_05745"/>
<keyword evidence="4 9" id="KW-0808">Transferase</keyword>
<evidence type="ECO:0000256" key="6">
    <source>
        <dbReference type="ARBA" id="ARBA00022777"/>
    </source>
</evidence>
<comment type="catalytic activity">
    <reaction evidence="8 9">
        <text>butanoate + ATP = butanoyl phosphate + ADP</text>
        <dbReference type="Rhea" id="RHEA:13585"/>
        <dbReference type="ChEBI" id="CHEBI:17968"/>
        <dbReference type="ChEBI" id="CHEBI:30616"/>
        <dbReference type="ChEBI" id="CHEBI:58079"/>
        <dbReference type="ChEBI" id="CHEBI:456216"/>
        <dbReference type="EC" id="2.7.2.7"/>
    </reaction>
</comment>
<dbReference type="PRINTS" id="PR00471">
    <property type="entry name" value="ACETATEKNASE"/>
</dbReference>
<dbReference type="GO" id="GO:0047761">
    <property type="term" value="F:butyrate kinase activity"/>
    <property type="evidence" value="ECO:0007669"/>
    <property type="project" value="UniProtKB-UniRule"/>
</dbReference>
<dbReference type="InterPro" id="IPR000890">
    <property type="entry name" value="Aliphatic_acid_kin_short-chain"/>
</dbReference>
<gene>
    <name evidence="9 11" type="primary">buk</name>
    <name evidence="11" type="ORF">CEP64_05745</name>
</gene>
<dbReference type="PIRSF" id="PIRSF036458">
    <property type="entry name" value="Butyrate_kin"/>
    <property type="match status" value="1"/>
</dbReference>
<dbReference type="PROSITE" id="PS01076">
    <property type="entry name" value="ACETATE_KINASE_2"/>
    <property type="match status" value="1"/>
</dbReference>
<keyword evidence="5 9" id="KW-0547">Nucleotide-binding</keyword>
<proteinExistence type="inferred from homology"/>
<dbReference type="InterPro" id="IPR043129">
    <property type="entry name" value="ATPase_NBD"/>
</dbReference>
<dbReference type="EC" id="2.7.2.7" evidence="9"/>
<dbReference type="RefSeq" id="WP_058592319.1">
    <property type="nucleotide sequence ID" value="NZ_CP022046.2"/>
</dbReference>
<dbReference type="EMBL" id="CP022046">
    <property type="protein sequence ID" value="ASE34093.1"/>
    <property type="molecule type" value="Genomic_DNA"/>
</dbReference>
<dbReference type="GO" id="GO:0008776">
    <property type="term" value="F:acetate kinase activity"/>
    <property type="evidence" value="ECO:0007669"/>
    <property type="project" value="TreeGrafter"/>
</dbReference>
<evidence type="ECO:0000313" key="12">
    <source>
        <dbReference type="Proteomes" id="UP000197058"/>
    </source>
</evidence>
<dbReference type="PANTHER" id="PTHR21060:SF3">
    <property type="entry name" value="BUTYRATE KINASE 2-RELATED"/>
    <property type="match status" value="1"/>
</dbReference>
<keyword evidence="7 9" id="KW-0067">ATP-binding</keyword>
<evidence type="ECO:0000256" key="7">
    <source>
        <dbReference type="ARBA" id="ARBA00022840"/>
    </source>
</evidence>
<dbReference type="PANTHER" id="PTHR21060">
    <property type="entry name" value="ACETATE KINASE"/>
    <property type="match status" value="1"/>
</dbReference>
<evidence type="ECO:0000256" key="2">
    <source>
        <dbReference type="ARBA" id="ARBA00008748"/>
    </source>
</evidence>
<dbReference type="CDD" id="cd24011">
    <property type="entry name" value="ASKHA_NBD_BK"/>
    <property type="match status" value="1"/>
</dbReference>
<reference evidence="12" key="1">
    <citation type="submission" date="2017-06" db="EMBL/GenBank/DDBJ databases">
        <title>FDA dAtabase for Regulatory Grade micrObial Sequences (FDA-ARGOS): Supporting development and validation of Infectious Disease Dx tests.</title>
        <authorList>
            <person name="Goldberg B."/>
            <person name="Campos J."/>
            <person name="Tallon L."/>
            <person name="Sadzewicz L."/>
            <person name="Sengamalay N."/>
            <person name="Ott S."/>
            <person name="Godinez A."/>
            <person name="Nagaraj S."/>
            <person name="Vavikolanu K."/>
            <person name="Nadendla S."/>
            <person name="George J."/>
            <person name="Geyer C."/>
            <person name="Sichtig H."/>
        </authorList>
    </citation>
    <scope>NUCLEOTIDE SEQUENCE [LARGE SCALE GENOMIC DNA]</scope>
    <source>
        <strain evidence="12">FDAARGOS_285</strain>
    </source>
</reference>
<keyword evidence="6 9" id="KW-0418">Kinase</keyword>
<keyword evidence="3 9" id="KW-0963">Cytoplasm</keyword>
<protein>
    <recommendedName>
        <fullName evidence="9">Probable butyrate kinase</fullName>
        <shortName evidence="9">BK</shortName>
        <ecNumber evidence="9">2.7.2.7</ecNumber>
    </recommendedName>
    <alternativeName>
        <fullName evidence="9">Branched-chain carboxylic acid kinase</fullName>
    </alternativeName>
</protein>
<dbReference type="GO" id="GO:0006083">
    <property type="term" value="P:acetate metabolic process"/>
    <property type="evidence" value="ECO:0007669"/>
    <property type="project" value="TreeGrafter"/>
</dbReference>
<comment type="subcellular location">
    <subcellularLocation>
        <location evidence="1 9">Cytoplasm</location>
    </subcellularLocation>
</comment>
<dbReference type="Proteomes" id="UP000197058">
    <property type="component" value="Chromosome"/>
</dbReference>
<evidence type="ECO:0000256" key="9">
    <source>
        <dbReference type="HAMAP-Rule" id="MF_00542"/>
    </source>
</evidence>
<evidence type="ECO:0000256" key="10">
    <source>
        <dbReference type="RuleBase" id="RU003835"/>
    </source>
</evidence>
<evidence type="ECO:0000256" key="1">
    <source>
        <dbReference type="ARBA" id="ARBA00004496"/>
    </source>
</evidence>
<evidence type="ECO:0000256" key="3">
    <source>
        <dbReference type="ARBA" id="ARBA00022490"/>
    </source>
</evidence>
<dbReference type="InterPro" id="IPR011245">
    <property type="entry name" value="Butyrate_kin"/>
</dbReference>
<evidence type="ECO:0000256" key="8">
    <source>
        <dbReference type="ARBA" id="ARBA00048596"/>
    </source>
</evidence>
<evidence type="ECO:0000313" key="11">
    <source>
        <dbReference type="EMBL" id="ASE34093.1"/>
    </source>
</evidence>
<sequence>MKKILVLNLGSTSSKVAVFDNYDMLFEDVIRHDIEQTNLPLIEQVPFRLESIKNSLNQHHISLQSIDAIACRGGVLKPIQGGTYLVNNIMNQDLKSFKYGFHASNLSGIIGYTFAKELNIQAYIVDPVVVDELIPEARITGIKGIERRSIFHALNQKSVAKQYATDIGKAYEDINVIVAHLGGGISVGAHRKGRVIEVNDGLLGEGPFSPERAGSIPNDALIKWVIDHDLNAKEANNELSKKSGLLSYFGTNDCLKVEQMMENGDKTAKLVLDAMCYQIAKSIGSCAVVLEGQIDQIIITGGLSYSKYITNKVKQYVSWLQNVTIYEGEKEMHALNIGVMDLLHGKISTKSYE</sequence>
<dbReference type="Pfam" id="PF00871">
    <property type="entry name" value="Acetate_kinase"/>
    <property type="match status" value="1"/>
</dbReference>
<evidence type="ECO:0000256" key="4">
    <source>
        <dbReference type="ARBA" id="ARBA00022679"/>
    </source>
</evidence>
<dbReference type="Gene3D" id="3.30.420.40">
    <property type="match status" value="2"/>
</dbReference>
<evidence type="ECO:0000256" key="5">
    <source>
        <dbReference type="ARBA" id="ARBA00022741"/>
    </source>
</evidence>
<dbReference type="SUPFAM" id="SSF53067">
    <property type="entry name" value="Actin-like ATPase domain"/>
    <property type="match status" value="2"/>
</dbReference>
<organism evidence="11 12">
    <name type="scientific">Mammaliicoccus sciuri</name>
    <name type="common">Staphylococcus sciuri</name>
    <dbReference type="NCBI Taxonomy" id="1296"/>
    <lineage>
        <taxon>Bacteria</taxon>
        <taxon>Bacillati</taxon>
        <taxon>Bacillota</taxon>
        <taxon>Bacilli</taxon>
        <taxon>Bacillales</taxon>
        <taxon>Staphylococcaceae</taxon>
        <taxon>Mammaliicoccus</taxon>
    </lineage>
</organism>
<comment type="similarity">
    <text evidence="2 9 10">Belongs to the acetokinase family.</text>
</comment>
<dbReference type="InterPro" id="IPR023865">
    <property type="entry name" value="Aliphatic_acid_kinase_CS"/>
</dbReference>
<dbReference type="AlphaFoldDB" id="A0AAI8GTK9"/>
<dbReference type="NCBIfam" id="NF002834">
    <property type="entry name" value="PRK03011.1-5"/>
    <property type="match status" value="1"/>
</dbReference>
<name>A0AAI8GTK9_MAMSC</name>
<dbReference type="HAMAP" id="MF_00542">
    <property type="entry name" value="Butyrate_kinase"/>
    <property type="match status" value="1"/>
</dbReference>
<dbReference type="NCBIfam" id="TIGR02707">
    <property type="entry name" value="butyr_kinase"/>
    <property type="match status" value="1"/>
</dbReference>
<accession>A0AAI8GTK9</accession>